<comment type="caution">
    <text evidence="2">The sequence shown here is derived from an EMBL/GenBank/DDBJ whole genome shotgun (WGS) entry which is preliminary data.</text>
</comment>
<name>A0A9D4YQP5_RHISA</name>
<keyword evidence="3" id="KW-1185">Reference proteome</keyword>
<dbReference type="VEuPathDB" id="VectorBase:RSAN_031996"/>
<reference evidence="2" key="2">
    <citation type="submission" date="2021-09" db="EMBL/GenBank/DDBJ databases">
        <authorList>
            <person name="Jia N."/>
            <person name="Wang J."/>
            <person name="Shi W."/>
            <person name="Du L."/>
            <person name="Sun Y."/>
            <person name="Zhan W."/>
            <person name="Jiang J."/>
            <person name="Wang Q."/>
            <person name="Zhang B."/>
            <person name="Ji P."/>
            <person name="Sakyi L.B."/>
            <person name="Cui X."/>
            <person name="Yuan T."/>
            <person name="Jiang B."/>
            <person name="Yang W."/>
            <person name="Lam T.T.-Y."/>
            <person name="Chang Q."/>
            <person name="Ding S."/>
            <person name="Wang X."/>
            <person name="Zhu J."/>
            <person name="Ruan X."/>
            <person name="Zhao L."/>
            <person name="Wei J."/>
            <person name="Que T."/>
            <person name="Du C."/>
            <person name="Cheng J."/>
            <person name="Dai P."/>
            <person name="Han X."/>
            <person name="Huang E."/>
            <person name="Gao Y."/>
            <person name="Liu J."/>
            <person name="Shao H."/>
            <person name="Ye R."/>
            <person name="Li L."/>
            <person name="Wei W."/>
            <person name="Wang X."/>
            <person name="Wang C."/>
            <person name="Huo Q."/>
            <person name="Li W."/>
            <person name="Guo W."/>
            <person name="Chen H."/>
            <person name="Chen S."/>
            <person name="Zhou L."/>
            <person name="Zhou L."/>
            <person name="Ni X."/>
            <person name="Tian J."/>
            <person name="Zhou Y."/>
            <person name="Sheng Y."/>
            <person name="Liu T."/>
            <person name="Pan Y."/>
            <person name="Xia L."/>
            <person name="Li J."/>
            <person name="Zhao F."/>
            <person name="Cao W."/>
        </authorList>
    </citation>
    <scope>NUCLEOTIDE SEQUENCE</scope>
    <source>
        <strain evidence="2">Rsan-2018</strain>
        <tissue evidence="2">Larvae</tissue>
    </source>
</reference>
<sequence length="98" mass="10251">MDATEVVDASGEASGGIKEDVQLTMEPVPSSPNSAAKSTSEDTRDENAVSVHGLENPKEKPPDDKDEEAMDGSQTRKRPAPESDEARAGASDAAEKVP</sequence>
<evidence type="ECO:0000313" key="2">
    <source>
        <dbReference type="EMBL" id="KAH7984373.1"/>
    </source>
</evidence>
<dbReference type="EMBL" id="JABSTV010001245">
    <property type="protein sequence ID" value="KAH7984373.1"/>
    <property type="molecule type" value="Genomic_DNA"/>
</dbReference>
<dbReference type="AlphaFoldDB" id="A0A9D4YQP5"/>
<feature type="compositionally biased region" description="Basic and acidic residues" evidence="1">
    <location>
        <begin position="79"/>
        <end position="98"/>
    </location>
</feature>
<evidence type="ECO:0000256" key="1">
    <source>
        <dbReference type="SAM" id="MobiDB-lite"/>
    </source>
</evidence>
<protein>
    <submittedName>
        <fullName evidence="2">Uncharacterized protein</fullName>
    </submittedName>
</protein>
<reference evidence="2" key="1">
    <citation type="journal article" date="2020" name="Cell">
        <title>Large-Scale Comparative Analyses of Tick Genomes Elucidate Their Genetic Diversity and Vector Capacities.</title>
        <authorList>
            <consortium name="Tick Genome and Microbiome Consortium (TIGMIC)"/>
            <person name="Jia N."/>
            <person name="Wang J."/>
            <person name="Shi W."/>
            <person name="Du L."/>
            <person name="Sun Y."/>
            <person name="Zhan W."/>
            <person name="Jiang J.F."/>
            <person name="Wang Q."/>
            <person name="Zhang B."/>
            <person name="Ji P."/>
            <person name="Bell-Sakyi L."/>
            <person name="Cui X.M."/>
            <person name="Yuan T.T."/>
            <person name="Jiang B.G."/>
            <person name="Yang W.F."/>
            <person name="Lam T.T."/>
            <person name="Chang Q.C."/>
            <person name="Ding S.J."/>
            <person name="Wang X.J."/>
            <person name="Zhu J.G."/>
            <person name="Ruan X.D."/>
            <person name="Zhao L."/>
            <person name="Wei J.T."/>
            <person name="Ye R.Z."/>
            <person name="Que T.C."/>
            <person name="Du C.H."/>
            <person name="Zhou Y.H."/>
            <person name="Cheng J.X."/>
            <person name="Dai P.F."/>
            <person name="Guo W.B."/>
            <person name="Han X.H."/>
            <person name="Huang E.J."/>
            <person name="Li L.F."/>
            <person name="Wei W."/>
            <person name="Gao Y.C."/>
            <person name="Liu J.Z."/>
            <person name="Shao H.Z."/>
            <person name="Wang X."/>
            <person name="Wang C.C."/>
            <person name="Yang T.C."/>
            <person name="Huo Q.B."/>
            <person name="Li W."/>
            <person name="Chen H.Y."/>
            <person name="Chen S.E."/>
            <person name="Zhou L.G."/>
            <person name="Ni X.B."/>
            <person name="Tian J.H."/>
            <person name="Sheng Y."/>
            <person name="Liu T."/>
            <person name="Pan Y.S."/>
            <person name="Xia L.Y."/>
            <person name="Li J."/>
            <person name="Zhao F."/>
            <person name="Cao W.C."/>
        </authorList>
    </citation>
    <scope>NUCLEOTIDE SEQUENCE</scope>
    <source>
        <strain evidence="2">Rsan-2018</strain>
    </source>
</reference>
<feature type="region of interest" description="Disordered" evidence="1">
    <location>
        <begin position="1"/>
        <end position="98"/>
    </location>
</feature>
<organism evidence="2 3">
    <name type="scientific">Rhipicephalus sanguineus</name>
    <name type="common">Brown dog tick</name>
    <name type="synonym">Ixodes sanguineus</name>
    <dbReference type="NCBI Taxonomy" id="34632"/>
    <lineage>
        <taxon>Eukaryota</taxon>
        <taxon>Metazoa</taxon>
        <taxon>Ecdysozoa</taxon>
        <taxon>Arthropoda</taxon>
        <taxon>Chelicerata</taxon>
        <taxon>Arachnida</taxon>
        <taxon>Acari</taxon>
        <taxon>Parasitiformes</taxon>
        <taxon>Ixodida</taxon>
        <taxon>Ixodoidea</taxon>
        <taxon>Ixodidae</taxon>
        <taxon>Rhipicephalinae</taxon>
        <taxon>Rhipicephalus</taxon>
        <taxon>Rhipicephalus</taxon>
    </lineage>
</organism>
<dbReference type="Proteomes" id="UP000821837">
    <property type="component" value="Chromosome 1"/>
</dbReference>
<proteinExistence type="predicted"/>
<gene>
    <name evidence="2" type="ORF">HPB52_020035</name>
</gene>
<accession>A0A9D4YQP5</accession>
<evidence type="ECO:0000313" key="3">
    <source>
        <dbReference type="Proteomes" id="UP000821837"/>
    </source>
</evidence>